<feature type="transmembrane region" description="Helical" evidence="5">
    <location>
        <begin position="73"/>
        <end position="93"/>
    </location>
</feature>
<proteinExistence type="predicted"/>
<feature type="domain" description="TM2" evidence="6">
    <location>
        <begin position="49"/>
        <end position="93"/>
    </location>
</feature>
<dbReference type="Pfam" id="PF05154">
    <property type="entry name" value="TM2"/>
    <property type="match status" value="1"/>
</dbReference>
<evidence type="ECO:0000256" key="1">
    <source>
        <dbReference type="ARBA" id="ARBA00004141"/>
    </source>
</evidence>
<reference evidence="7 8" key="1">
    <citation type="submission" date="2024-03" db="EMBL/GenBank/DDBJ databases">
        <title>Aquirufa genome sequencing.</title>
        <authorList>
            <person name="Pitt A."/>
            <person name="Hahn M.W."/>
        </authorList>
    </citation>
    <scope>NUCLEOTIDE SEQUENCE [LARGE SCALE GENOMIC DNA]</scope>
    <source>
        <strain evidence="7 8">OSTEICH-129V</strain>
    </source>
</reference>
<evidence type="ECO:0000313" key="7">
    <source>
        <dbReference type="EMBL" id="MFD3393050.1"/>
    </source>
</evidence>
<dbReference type="Proteomes" id="UP001598138">
    <property type="component" value="Unassembled WGS sequence"/>
</dbReference>
<dbReference type="InterPro" id="IPR007829">
    <property type="entry name" value="TM2"/>
</dbReference>
<evidence type="ECO:0000313" key="8">
    <source>
        <dbReference type="Proteomes" id="UP001598138"/>
    </source>
</evidence>
<dbReference type="RefSeq" id="WP_377981680.1">
    <property type="nucleotide sequence ID" value="NZ_JBBKXZ010000001.1"/>
</dbReference>
<evidence type="ECO:0000256" key="5">
    <source>
        <dbReference type="SAM" id="Phobius"/>
    </source>
</evidence>
<evidence type="ECO:0000256" key="3">
    <source>
        <dbReference type="ARBA" id="ARBA00022989"/>
    </source>
</evidence>
<feature type="transmembrane region" description="Helical" evidence="5">
    <location>
        <begin position="47"/>
        <end position="67"/>
    </location>
</feature>
<evidence type="ECO:0000259" key="6">
    <source>
        <dbReference type="Pfam" id="PF05154"/>
    </source>
</evidence>
<protein>
    <submittedName>
        <fullName evidence="7">TM2 domain-containing protein</fullName>
    </submittedName>
</protein>
<dbReference type="EMBL" id="JBBKXZ010000001">
    <property type="protein sequence ID" value="MFD3393050.1"/>
    <property type="molecule type" value="Genomic_DNA"/>
</dbReference>
<keyword evidence="2 5" id="KW-0812">Transmembrane</keyword>
<name>A0ABW6D7Z3_9BACT</name>
<sequence length="118" mass="13355">MHSNIFPLLATLDLEEANALTSTLNRLSEDQQSQFMSIYISKRRDPVLILVCILAGFVGFAGLHRFITDRIGLGLLYFFTGGFLLIGTIIDLFRYKKIARTYNEKIAFQTASIISNFN</sequence>
<evidence type="ECO:0000256" key="4">
    <source>
        <dbReference type="ARBA" id="ARBA00023136"/>
    </source>
</evidence>
<evidence type="ECO:0000256" key="2">
    <source>
        <dbReference type="ARBA" id="ARBA00022692"/>
    </source>
</evidence>
<keyword evidence="8" id="KW-1185">Reference proteome</keyword>
<comment type="subcellular location">
    <subcellularLocation>
        <location evidence="1">Membrane</location>
        <topology evidence="1">Multi-pass membrane protein</topology>
    </subcellularLocation>
</comment>
<organism evidence="7 8">
    <name type="scientific">Aquirufa avitistagni</name>
    <dbReference type="NCBI Taxonomy" id="3104728"/>
    <lineage>
        <taxon>Bacteria</taxon>
        <taxon>Pseudomonadati</taxon>
        <taxon>Bacteroidota</taxon>
        <taxon>Cytophagia</taxon>
        <taxon>Cytophagales</taxon>
        <taxon>Flectobacillaceae</taxon>
        <taxon>Aquirufa</taxon>
    </lineage>
</organism>
<keyword evidence="3 5" id="KW-1133">Transmembrane helix</keyword>
<keyword evidence="4 5" id="KW-0472">Membrane</keyword>
<accession>A0ABW6D7Z3</accession>
<gene>
    <name evidence="7" type="ORF">U0R10_00305</name>
</gene>
<comment type="caution">
    <text evidence="7">The sequence shown here is derived from an EMBL/GenBank/DDBJ whole genome shotgun (WGS) entry which is preliminary data.</text>
</comment>